<feature type="signal peptide" evidence="1">
    <location>
        <begin position="1"/>
        <end position="22"/>
    </location>
</feature>
<comment type="caution">
    <text evidence="2">The sequence shown here is derived from an EMBL/GenBank/DDBJ whole genome shotgun (WGS) entry which is preliminary data.</text>
</comment>
<dbReference type="AlphaFoldDB" id="S7JMV4"/>
<sequence>MHHYKYLSAVIMFGICPLSAYAVNGVADARGNAMGNTGVTTSDYLLAPFYNPALTAVYRDRDSVGLLVPALGANIRDSDESLSTIDDLQSSIDQFEAAGAGAATQENINQLNGYLDDLADDKPFAVSGGAGIAVALPMNAVSLNFFARGYAEILADSTIAANTGNTASDVETRYQNSYVNMLAFGYSEYGVAVAKLFTLQGQQIAIGITPKIQELRTYKEVVTVKDFDLSDYDQSKTSKNAFNLDIGAVWLKDNFRAGIAAKDLISQEIKTYDDKSSYTLDPQVTVSGGYVTDFLALAVDWDLTKQKRFKGVDDDTQFLRFGVEGNAWGWAQLRAGYEIDLESTLDNSITAGLGISPGDLVSVDLAANYAGNYQYGLSANLAFTF</sequence>
<dbReference type="PATRIC" id="fig|1336752.4.peg.1786"/>
<evidence type="ECO:0000313" key="2">
    <source>
        <dbReference type="EMBL" id="EPP23525.1"/>
    </source>
</evidence>
<gene>
    <name evidence="2" type="ORF">L910_4086</name>
</gene>
<dbReference type="RefSeq" id="WP_020329291.1">
    <property type="nucleotide sequence ID" value="NZ_ASXS01000006.1"/>
</dbReference>
<name>S7JMV4_VIBFL</name>
<keyword evidence="1" id="KW-0732">Signal</keyword>
<accession>S7JMV4</accession>
<dbReference type="Proteomes" id="UP000014854">
    <property type="component" value="Unassembled WGS sequence"/>
</dbReference>
<dbReference type="EMBL" id="ASXS01000006">
    <property type="protein sequence ID" value="EPP23525.1"/>
    <property type="molecule type" value="Genomic_DNA"/>
</dbReference>
<protein>
    <recommendedName>
        <fullName evidence="4">Conjugal transfer protein TraF</fullName>
    </recommendedName>
</protein>
<dbReference type="InterPro" id="IPR032811">
    <property type="entry name" value="Put_conjugal_transfer"/>
</dbReference>
<evidence type="ECO:0000256" key="1">
    <source>
        <dbReference type="SAM" id="SignalP"/>
    </source>
</evidence>
<evidence type="ECO:0008006" key="4">
    <source>
        <dbReference type="Google" id="ProtNLM"/>
    </source>
</evidence>
<feature type="chain" id="PRO_5004542836" description="Conjugal transfer protein TraF" evidence="1">
    <location>
        <begin position="23"/>
        <end position="385"/>
    </location>
</feature>
<proteinExistence type="predicted"/>
<reference evidence="2 3" key="1">
    <citation type="journal article" date="2013" name="Gut Pathog.">
        <title>Evidence of a new metabolic capacity in an emerging diarrheal pathogen: lessons from the draft genomes of Vibrio fluvialis strains PG41 and I21563.</title>
        <authorList>
            <person name="Khatri I."/>
            <person name="Mahajan S."/>
            <person name="Dureja C."/>
            <person name="Subramanian S."/>
            <person name="Raychaudhuri S."/>
        </authorList>
    </citation>
    <scope>NUCLEOTIDE SEQUENCE [LARGE SCALE GENOMIC DNA]</scope>
    <source>
        <strain evidence="2 3">PG41</strain>
    </source>
</reference>
<dbReference type="Pfam" id="PF13729">
    <property type="entry name" value="TraF_2"/>
    <property type="match status" value="1"/>
</dbReference>
<dbReference type="Gene3D" id="2.40.160.60">
    <property type="entry name" value="Outer membrane protein transport protein (OMPP1/FadL/TodX)"/>
    <property type="match status" value="1"/>
</dbReference>
<evidence type="ECO:0000313" key="3">
    <source>
        <dbReference type="Proteomes" id="UP000014854"/>
    </source>
</evidence>
<organism evidence="2 3">
    <name type="scientific">Vibrio fluvialis PG41</name>
    <dbReference type="NCBI Taxonomy" id="1336752"/>
    <lineage>
        <taxon>Bacteria</taxon>
        <taxon>Pseudomonadati</taxon>
        <taxon>Pseudomonadota</taxon>
        <taxon>Gammaproteobacteria</taxon>
        <taxon>Vibrionales</taxon>
        <taxon>Vibrionaceae</taxon>
        <taxon>Vibrio</taxon>
    </lineage>
</organism>